<protein>
    <recommendedName>
        <fullName evidence="5">FAD-binding domain-containing protein</fullName>
    </recommendedName>
</protein>
<keyword evidence="4" id="KW-0472">Membrane</keyword>
<sequence length="112" mass="12249">MALNENGHIAETDGNKVHHQEEIVIVGGGLGALCFAAALHRLGLRAVVLEKSDRMRSEGTAIVLWTNVMHILEVLDLADQFRSMYINLPGQEFLNSDGKRLTTLDFSTCEGG</sequence>
<dbReference type="InterPro" id="IPR036188">
    <property type="entry name" value="FAD/NAD-bd_sf"/>
</dbReference>
<evidence type="ECO:0000256" key="1">
    <source>
        <dbReference type="ARBA" id="ARBA00023002"/>
    </source>
</evidence>
<evidence type="ECO:0000259" key="5">
    <source>
        <dbReference type="Pfam" id="PF01494"/>
    </source>
</evidence>
<keyword evidence="4" id="KW-1133">Transmembrane helix</keyword>
<keyword evidence="4" id="KW-0812">Transmembrane</keyword>
<keyword evidence="7" id="KW-1185">Reference proteome</keyword>
<evidence type="ECO:0000256" key="4">
    <source>
        <dbReference type="SAM" id="Phobius"/>
    </source>
</evidence>
<dbReference type="Proteomes" id="UP001497522">
    <property type="component" value="Chromosome 5"/>
</dbReference>
<reference evidence="6" key="1">
    <citation type="submission" date="2024-03" db="EMBL/GenBank/DDBJ databases">
        <authorList>
            <consortium name="ELIXIR-Norway"/>
            <consortium name="Elixir Norway"/>
        </authorList>
    </citation>
    <scope>NUCLEOTIDE SEQUENCE</scope>
</reference>
<evidence type="ECO:0000256" key="3">
    <source>
        <dbReference type="ARBA" id="ARBA00024018"/>
    </source>
</evidence>
<accession>A0ABP1BKZ8</accession>
<dbReference type="InterPro" id="IPR044560">
    <property type="entry name" value="MOase"/>
</dbReference>
<dbReference type="Pfam" id="PF01494">
    <property type="entry name" value="FAD_binding_3"/>
    <property type="match status" value="1"/>
</dbReference>
<keyword evidence="2" id="KW-0503">Monooxygenase</keyword>
<evidence type="ECO:0000256" key="2">
    <source>
        <dbReference type="ARBA" id="ARBA00023033"/>
    </source>
</evidence>
<evidence type="ECO:0000313" key="6">
    <source>
        <dbReference type="EMBL" id="CAK9876306.1"/>
    </source>
</evidence>
<keyword evidence="1" id="KW-0560">Oxidoreductase</keyword>
<feature type="transmembrane region" description="Helical" evidence="4">
    <location>
        <begin position="23"/>
        <end position="44"/>
    </location>
</feature>
<organism evidence="6 7">
    <name type="scientific">Sphagnum jensenii</name>
    <dbReference type="NCBI Taxonomy" id="128206"/>
    <lineage>
        <taxon>Eukaryota</taxon>
        <taxon>Viridiplantae</taxon>
        <taxon>Streptophyta</taxon>
        <taxon>Embryophyta</taxon>
        <taxon>Bryophyta</taxon>
        <taxon>Sphagnophytina</taxon>
        <taxon>Sphagnopsida</taxon>
        <taxon>Sphagnales</taxon>
        <taxon>Sphagnaceae</taxon>
        <taxon>Sphagnum</taxon>
    </lineage>
</organism>
<gene>
    <name evidence="6" type="ORF">CSSPJE1EN2_LOCUS18528</name>
</gene>
<dbReference type="Gene3D" id="3.50.50.60">
    <property type="entry name" value="FAD/NAD(P)-binding domain"/>
    <property type="match status" value="1"/>
</dbReference>
<dbReference type="SUPFAM" id="SSF51905">
    <property type="entry name" value="FAD/NAD(P)-binding domain"/>
    <property type="match status" value="1"/>
</dbReference>
<dbReference type="Gene3D" id="3.30.9.30">
    <property type="match status" value="1"/>
</dbReference>
<evidence type="ECO:0000313" key="7">
    <source>
        <dbReference type="Proteomes" id="UP001497522"/>
    </source>
</evidence>
<feature type="domain" description="FAD-binding" evidence="5">
    <location>
        <begin position="22"/>
        <end position="105"/>
    </location>
</feature>
<dbReference type="EMBL" id="OZ023706">
    <property type="protein sequence ID" value="CAK9876306.1"/>
    <property type="molecule type" value="Genomic_DNA"/>
</dbReference>
<name>A0ABP1BKZ8_9BRYO</name>
<comment type="similarity">
    <text evidence="3">Belongs to the 3-hydroxybenzoate 6-hydroxylase family.</text>
</comment>
<proteinExistence type="inferred from homology"/>
<dbReference type="PANTHER" id="PTHR45934">
    <property type="entry name" value="FAD/NAD(P)-BINDING OXIDOREDUCTASE FAMILY PROTEIN"/>
    <property type="match status" value="1"/>
</dbReference>
<dbReference type="PANTHER" id="PTHR45934:SF9">
    <property type="entry name" value="FAD_NAD(P)-BINDING OXIDOREDUCTASE FAMILY PROTEIN"/>
    <property type="match status" value="1"/>
</dbReference>
<dbReference type="InterPro" id="IPR002938">
    <property type="entry name" value="FAD-bd"/>
</dbReference>